<dbReference type="Pfam" id="PF03981">
    <property type="entry name" value="Ubiq_cyt_C_chap"/>
    <property type="match status" value="1"/>
</dbReference>
<keyword evidence="4" id="KW-1185">Reference proteome</keyword>
<evidence type="ECO:0000259" key="2">
    <source>
        <dbReference type="Pfam" id="PF03981"/>
    </source>
</evidence>
<sequence length="177" mass="19075">MLLLQRLFRKKEADPRDALRPLYAQIVATARQPHWFVEGKVADTIEGRFEMVATILSLVLLRLEGDTEQAGSTALLIELFVEDMDPQLREVGIGDMIVGKHIGRLVGALGGRLGAYRDALAAPERASAFGAALVRNLYAGTEPEPASLGHVRDDALAFVDRLAGMQAQTILADGIGG</sequence>
<accession>A0A371B584</accession>
<comment type="similarity">
    <text evidence="1">Belongs to the UPF0174 family.</text>
</comment>
<evidence type="ECO:0000256" key="1">
    <source>
        <dbReference type="ARBA" id="ARBA00006436"/>
    </source>
</evidence>
<protein>
    <submittedName>
        <fullName evidence="3">Ubiquinol-cytochrome C chaperone</fullName>
    </submittedName>
</protein>
<dbReference type="EMBL" id="QRGP01000002">
    <property type="protein sequence ID" value="RDV02581.1"/>
    <property type="molecule type" value="Genomic_DNA"/>
</dbReference>
<organism evidence="3 4">
    <name type="scientific">Sphingorhabdus pulchriflava</name>
    <dbReference type="NCBI Taxonomy" id="2292257"/>
    <lineage>
        <taxon>Bacteria</taxon>
        <taxon>Pseudomonadati</taxon>
        <taxon>Pseudomonadota</taxon>
        <taxon>Alphaproteobacteria</taxon>
        <taxon>Sphingomonadales</taxon>
        <taxon>Sphingomonadaceae</taxon>
        <taxon>Sphingorhabdus</taxon>
    </lineage>
</organism>
<feature type="domain" description="Ubiquinol-cytochrome c chaperone" evidence="2">
    <location>
        <begin position="40"/>
        <end position="172"/>
    </location>
</feature>
<gene>
    <name evidence="3" type="ORF">DXH95_11515</name>
</gene>
<dbReference type="Proteomes" id="UP000263833">
    <property type="component" value="Unassembled WGS sequence"/>
</dbReference>
<dbReference type="InterPro" id="IPR021150">
    <property type="entry name" value="Ubiq_cyt_c_chap"/>
</dbReference>
<dbReference type="AlphaFoldDB" id="A0A371B584"/>
<evidence type="ECO:0000313" key="4">
    <source>
        <dbReference type="Proteomes" id="UP000263833"/>
    </source>
</evidence>
<name>A0A371B584_9SPHN</name>
<dbReference type="OrthoDB" id="7158889at2"/>
<reference evidence="4" key="1">
    <citation type="submission" date="2018-08" db="EMBL/GenBank/DDBJ databases">
        <authorList>
            <person name="Kim S.-J."/>
            <person name="Jung G.-Y."/>
        </authorList>
    </citation>
    <scope>NUCLEOTIDE SEQUENCE [LARGE SCALE GENOMIC DNA]</scope>
    <source>
        <strain evidence="4">GY_G</strain>
    </source>
</reference>
<dbReference type="RefSeq" id="WP_115549685.1">
    <property type="nucleotide sequence ID" value="NZ_QRGP01000002.1"/>
</dbReference>
<evidence type="ECO:0000313" key="3">
    <source>
        <dbReference type="EMBL" id="RDV02581.1"/>
    </source>
</evidence>
<comment type="caution">
    <text evidence="3">The sequence shown here is derived from an EMBL/GenBank/DDBJ whole genome shotgun (WGS) entry which is preliminary data.</text>
</comment>
<proteinExistence type="inferred from homology"/>